<accession>A0A3S0ZMB0</accession>
<dbReference type="Proteomes" id="UP000268857">
    <property type="component" value="Unassembled WGS sequence"/>
</dbReference>
<evidence type="ECO:0000313" key="1">
    <source>
        <dbReference type="EMBL" id="RUR79151.1"/>
    </source>
</evidence>
<dbReference type="STRING" id="211165.GCA_000317285_06668"/>
<dbReference type="EMBL" id="RSCJ01000013">
    <property type="protein sequence ID" value="RUR79151.1"/>
    <property type="molecule type" value="Genomic_DNA"/>
</dbReference>
<dbReference type="Pfam" id="PF08819">
    <property type="entry name" value="DUF1802"/>
    <property type="match status" value="1"/>
</dbReference>
<proteinExistence type="predicted"/>
<protein>
    <recommendedName>
        <fullName evidence="3">DUF1802 domain-containing protein</fullName>
    </recommendedName>
</protein>
<dbReference type="InterPro" id="IPR014923">
    <property type="entry name" value="DUF1802"/>
</dbReference>
<evidence type="ECO:0008006" key="3">
    <source>
        <dbReference type="Google" id="ProtNLM"/>
    </source>
</evidence>
<reference evidence="1 2" key="1">
    <citation type="journal article" date="2019" name="Genome Biol. Evol.">
        <title>Day and night: Metabolic profiles and evolutionary relationships of six axenic non-marine cyanobacteria.</title>
        <authorList>
            <person name="Will S.E."/>
            <person name="Henke P."/>
            <person name="Boedeker C."/>
            <person name="Huang S."/>
            <person name="Brinkmann H."/>
            <person name="Rohde M."/>
            <person name="Jarek M."/>
            <person name="Friedl T."/>
            <person name="Seufert S."/>
            <person name="Schumacher M."/>
            <person name="Overmann J."/>
            <person name="Neumann-Schaal M."/>
            <person name="Petersen J."/>
        </authorList>
    </citation>
    <scope>NUCLEOTIDE SEQUENCE [LARGE SCALE GENOMIC DNA]</scope>
    <source>
        <strain evidence="1 2">PCC 6912</strain>
    </source>
</reference>
<sequence length="510" mass="56923">MVSISTALCLPAPDIEALVQGRTIAALPKMFIRTGQQFALYPTDSLNIPLSVEQYYRLSFLPIASSAIANLNSQGILLQPKQISLLPDKEQLQLPLLTSETVSIQAWAKCELCQIINNAESLTTLSSLTIWTQEALQEVLAQRQNIFLAYLRIYQLPKAVDVSVTRNSQFVALPQPLTVLEANPLLSDRIFAQRKHQLETLQPPPHPELEELQSALASLAITNSAAKQLEEDIKVFLGWSHKSLILKVDPDLAWINEIGELGDRSIELEDKKSNYQAGTDFENITRRSLEFLGFKVEEAYKGGAGGLDLFCSQPYPLVCECKAGKLIPSRTVEELLKLGGMHLGKVQFLNSAKLVIGPGHPSSDTLKASKEWEVSIINAMTLQKLVKLKAQYPGAINLFELKEYLESGQIDYRLDEYIQKTEKEIALRAYLVQLVKNYLESTGLEKAGVDALHGAYFGSKPPQPLKIEEMHEILIELSSPLTGYLGRIKGSDWKSDRFYFLRDLLITNIS</sequence>
<gene>
    <name evidence="1" type="ORF">PCC6912_33250</name>
</gene>
<name>A0A3S0ZMB0_CHLFR</name>
<dbReference type="OrthoDB" id="569417at2"/>
<keyword evidence="2" id="KW-1185">Reference proteome</keyword>
<dbReference type="AlphaFoldDB" id="A0A3S0ZMB0"/>
<organism evidence="1 2">
    <name type="scientific">Chlorogloeopsis fritschii PCC 6912</name>
    <dbReference type="NCBI Taxonomy" id="211165"/>
    <lineage>
        <taxon>Bacteria</taxon>
        <taxon>Bacillati</taxon>
        <taxon>Cyanobacteriota</taxon>
        <taxon>Cyanophyceae</taxon>
        <taxon>Nostocales</taxon>
        <taxon>Chlorogloeopsidaceae</taxon>
        <taxon>Chlorogloeopsis</taxon>
    </lineage>
</organism>
<evidence type="ECO:0000313" key="2">
    <source>
        <dbReference type="Proteomes" id="UP000268857"/>
    </source>
</evidence>
<comment type="caution">
    <text evidence="1">The sequence shown here is derived from an EMBL/GenBank/DDBJ whole genome shotgun (WGS) entry which is preliminary data.</text>
</comment>